<dbReference type="Gene3D" id="6.10.340.10">
    <property type="match status" value="1"/>
</dbReference>
<dbReference type="InterPro" id="IPR003594">
    <property type="entry name" value="HATPase_dom"/>
</dbReference>
<gene>
    <name evidence="7" type="ORF">CBEIBR21_19855</name>
</gene>
<dbReference type="CDD" id="cd06225">
    <property type="entry name" value="HAMP"/>
    <property type="match status" value="1"/>
</dbReference>
<dbReference type="PANTHER" id="PTHR34220">
    <property type="entry name" value="SENSOR HISTIDINE KINASE YPDA"/>
    <property type="match status" value="1"/>
</dbReference>
<dbReference type="GO" id="GO:0016020">
    <property type="term" value="C:membrane"/>
    <property type="evidence" value="ECO:0007669"/>
    <property type="project" value="UniProtKB-SubCell"/>
</dbReference>
<dbReference type="Proteomes" id="UP000190959">
    <property type="component" value="Unassembled WGS sequence"/>
</dbReference>
<keyword evidence="5" id="KW-0472">Membrane</keyword>
<dbReference type="Pfam" id="PF02518">
    <property type="entry name" value="HATPase_c"/>
    <property type="match status" value="1"/>
</dbReference>
<evidence type="ECO:0000256" key="4">
    <source>
        <dbReference type="ARBA" id="ARBA00022777"/>
    </source>
</evidence>
<evidence type="ECO:0000259" key="6">
    <source>
        <dbReference type="PROSITE" id="PS50885"/>
    </source>
</evidence>
<accession>A0A1S9N2U3</accession>
<keyword evidence="3" id="KW-0808">Transferase</keyword>
<dbReference type="EMBL" id="MWMH01000007">
    <property type="protein sequence ID" value="OOP71847.1"/>
    <property type="molecule type" value="Genomic_DNA"/>
</dbReference>
<dbReference type="PANTHER" id="PTHR34220:SF7">
    <property type="entry name" value="SENSOR HISTIDINE KINASE YPDA"/>
    <property type="match status" value="1"/>
</dbReference>
<evidence type="ECO:0000256" key="5">
    <source>
        <dbReference type="SAM" id="Phobius"/>
    </source>
</evidence>
<keyword evidence="5" id="KW-1133">Transmembrane helix</keyword>
<evidence type="ECO:0000256" key="1">
    <source>
        <dbReference type="ARBA" id="ARBA00004370"/>
    </source>
</evidence>
<evidence type="ECO:0000256" key="2">
    <source>
        <dbReference type="ARBA" id="ARBA00022553"/>
    </source>
</evidence>
<protein>
    <recommendedName>
        <fullName evidence="6">HAMP domain-containing protein</fullName>
    </recommendedName>
</protein>
<feature type="domain" description="HAMP" evidence="6">
    <location>
        <begin position="325"/>
        <end position="377"/>
    </location>
</feature>
<sequence length="605" mass="70195">MLEKIYKKFLNMSFFLKMTIGYSVIVIISISITAHIIISKFSSILQQKEVLIDREVVKKIELYAEEEYLRLYNLSNLMHSERNIGEIFSNLEKFPDQAFDLKTVNVINDFMRGICISDKDITDVILITKNNVVYSDSPLKSRTIMPSYKFIQDSIIKRLIASDEDMQIIFDDTSRYSNNRNDKMVSFIGKIYNPSLFPQKYIVGVYIMNVPIEAFERSYKEFEGNTKGEFILKNRDGQILYSSNEDIVGQNYKNLQINNVHFNEGEINEAYITNSVKVGLSGMEVLNIIPKNIMWSELNELIMKMSSILLISLILTIICTILIFNLFNLRIKALIKFMRGVETGKLNIEFPVKGNDEIDQLGIAFNEMCHKLNIYIKRVYYAEVRRKGAELVALQSQINPHFLYNTLECIRMRAEHDKNMEISNMLSLLGNLFRWNVKTKEKIVTIEDEIDYISTYLELQRLRFSDRIDVIIDISEEILDMGIPKLLLQPIVENSIMHGFNDKENNCLVKIEGKNIGNNIEISVYDNGVGIKEKIVENIIQEMDDPVDDEKINNLGIKNVYQRIKLIFGNDYDLKIQSKPNFGTTIKIIIPAMRREEMKKLCMES</sequence>
<comment type="caution">
    <text evidence="7">The sequence shown here is derived from an EMBL/GenBank/DDBJ whole genome shotgun (WGS) entry which is preliminary data.</text>
</comment>
<proteinExistence type="predicted"/>
<organism evidence="7 8">
    <name type="scientific">Clostridium beijerinckii</name>
    <name type="common">Clostridium MP</name>
    <dbReference type="NCBI Taxonomy" id="1520"/>
    <lineage>
        <taxon>Bacteria</taxon>
        <taxon>Bacillati</taxon>
        <taxon>Bacillota</taxon>
        <taxon>Clostridia</taxon>
        <taxon>Eubacteriales</taxon>
        <taxon>Clostridiaceae</taxon>
        <taxon>Clostridium</taxon>
    </lineage>
</organism>
<keyword evidence="4" id="KW-0418">Kinase</keyword>
<evidence type="ECO:0000256" key="3">
    <source>
        <dbReference type="ARBA" id="ARBA00022679"/>
    </source>
</evidence>
<dbReference type="GO" id="GO:0000155">
    <property type="term" value="F:phosphorelay sensor kinase activity"/>
    <property type="evidence" value="ECO:0007669"/>
    <property type="project" value="InterPro"/>
</dbReference>
<comment type="subcellular location">
    <subcellularLocation>
        <location evidence="1">Membrane</location>
    </subcellularLocation>
</comment>
<dbReference type="SUPFAM" id="SSF55874">
    <property type="entry name" value="ATPase domain of HSP90 chaperone/DNA topoisomerase II/histidine kinase"/>
    <property type="match status" value="1"/>
</dbReference>
<name>A0A1S9N2U3_CLOBE</name>
<evidence type="ECO:0000313" key="7">
    <source>
        <dbReference type="EMBL" id="OOP71847.1"/>
    </source>
</evidence>
<reference evidence="7 8" key="1">
    <citation type="submission" date="2017-02" db="EMBL/GenBank/DDBJ databases">
        <title>Genome sequence of Clostridium beijerinckii Br21.</title>
        <authorList>
            <person name="Fonseca B.C."/>
            <person name="Guazzaroni M.E."/>
            <person name="Riano-Pachon D.M."/>
            <person name="Reginatto V."/>
        </authorList>
    </citation>
    <scope>NUCLEOTIDE SEQUENCE [LARGE SCALE GENOMIC DNA]</scope>
    <source>
        <strain evidence="7 8">Br21</strain>
    </source>
</reference>
<dbReference type="RefSeq" id="WP_078116813.1">
    <property type="nucleotide sequence ID" value="NZ_MWMH01000007.1"/>
</dbReference>
<dbReference type="PROSITE" id="PS50885">
    <property type="entry name" value="HAMP"/>
    <property type="match status" value="1"/>
</dbReference>
<dbReference type="InterPro" id="IPR010559">
    <property type="entry name" value="Sig_transdc_His_kin_internal"/>
</dbReference>
<evidence type="ECO:0000313" key="8">
    <source>
        <dbReference type="Proteomes" id="UP000190959"/>
    </source>
</evidence>
<feature type="transmembrane region" description="Helical" evidence="5">
    <location>
        <begin position="20"/>
        <end position="38"/>
    </location>
</feature>
<dbReference type="AlphaFoldDB" id="A0A1S9N2U3"/>
<keyword evidence="2" id="KW-0597">Phosphoprotein</keyword>
<dbReference type="Pfam" id="PF06580">
    <property type="entry name" value="His_kinase"/>
    <property type="match status" value="1"/>
</dbReference>
<dbReference type="InterPro" id="IPR050640">
    <property type="entry name" value="Bact_2-comp_sensor_kinase"/>
</dbReference>
<feature type="transmembrane region" description="Helical" evidence="5">
    <location>
        <begin position="308"/>
        <end position="329"/>
    </location>
</feature>
<dbReference type="Gene3D" id="3.30.565.10">
    <property type="entry name" value="Histidine kinase-like ATPase, C-terminal domain"/>
    <property type="match status" value="1"/>
</dbReference>
<dbReference type="InterPro" id="IPR036890">
    <property type="entry name" value="HATPase_C_sf"/>
</dbReference>
<dbReference type="InterPro" id="IPR003660">
    <property type="entry name" value="HAMP_dom"/>
</dbReference>
<keyword evidence="5" id="KW-0812">Transmembrane</keyword>
<dbReference type="SUPFAM" id="SSF158472">
    <property type="entry name" value="HAMP domain-like"/>
    <property type="match status" value="1"/>
</dbReference>